<dbReference type="InterPro" id="IPR036291">
    <property type="entry name" value="NAD(P)-bd_dom_sf"/>
</dbReference>
<comment type="caution">
    <text evidence="10">The sequence shown here is derived from an EMBL/GenBank/DDBJ whole genome shotgun (WGS) entry which is preliminary data.</text>
</comment>
<dbReference type="EMBL" id="JAVDQG010000001">
    <property type="protein sequence ID" value="MDR6224300.1"/>
    <property type="molecule type" value="Genomic_DNA"/>
</dbReference>
<organism evidence="10 11">
    <name type="scientific">Desmospora profundinema</name>
    <dbReference type="NCBI Taxonomy" id="1571184"/>
    <lineage>
        <taxon>Bacteria</taxon>
        <taxon>Bacillati</taxon>
        <taxon>Bacillota</taxon>
        <taxon>Bacilli</taxon>
        <taxon>Bacillales</taxon>
        <taxon>Thermoactinomycetaceae</taxon>
        <taxon>Desmospora</taxon>
    </lineage>
</organism>
<dbReference type="GO" id="GO:0008460">
    <property type="term" value="F:dTDP-glucose 4,6-dehydratase activity"/>
    <property type="evidence" value="ECO:0007669"/>
    <property type="project" value="UniProtKB-EC"/>
</dbReference>
<reference evidence="10 11" key="1">
    <citation type="submission" date="2023-07" db="EMBL/GenBank/DDBJ databases">
        <title>Genomic Encyclopedia of Type Strains, Phase IV (KMG-IV): sequencing the most valuable type-strain genomes for metagenomic binning, comparative biology and taxonomic classification.</title>
        <authorList>
            <person name="Goeker M."/>
        </authorList>
    </citation>
    <scope>NUCLEOTIDE SEQUENCE [LARGE SCALE GENOMIC DNA]</scope>
    <source>
        <strain evidence="10 11">DSM 45903</strain>
    </source>
</reference>
<dbReference type="Gene3D" id="3.90.25.10">
    <property type="entry name" value="UDP-galactose 4-epimerase, domain 1"/>
    <property type="match status" value="1"/>
</dbReference>
<protein>
    <recommendedName>
        <fullName evidence="5 8">dTDP-glucose 4,6-dehydratase</fullName>
        <ecNumber evidence="4 8">4.2.1.46</ecNumber>
    </recommendedName>
</protein>
<name>A0ABU1IHP5_9BACL</name>
<keyword evidence="11" id="KW-1185">Reference proteome</keyword>
<evidence type="ECO:0000256" key="3">
    <source>
        <dbReference type="ARBA" id="ARBA00008178"/>
    </source>
</evidence>
<dbReference type="Gene3D" id="3.40.50.720">
    <property type="entry name" value="NAD(P)-binding Rossmann-like Domain"/>
    <property type="match status" value="1"/>
</dbReference>
<dbReference type="Proteomes" id="UP001185012">
    <property type="component" value="Unassembled WGS sequence"/>
</dbReference>
<evidence type="ECO:0000256" key="7">
    <source>
        <dbReference type="ARBA" id="ARBA00023239"/>
    </source>
</evidence>
<feature type="domain" description="NAD(P)-binding" evidence="9">
    <location>
        <begin position="6"/>
        <end position="307"/>
    </location>
</feature>
<dbReference type="InterPro" id="IPR016040">
    <property type="entry name" value="NAD(P)-bd_dom"/>
</dbReference>
<evidence type="ECO:0000256" key="6">
    <source>
        <dbReference type="ARBA" id="ARBA00023027"/>
    </source>
</evidence>
<sequence>MKKRILVTGGMGFIGSHYIRTLLAEEPEVEVVNADALKYASNPLNVRDVEDHPRYHFRQVDLSRGDDVAELFAEERIDEIVHFAAESHVDRSIQSSLPFLKSNITGTYHLLEEVQKAGSTIRMVQVSTDEVYGSVDEGHTSEDTVLAPGNPYSASKAGADLFCLAYYKTHGVPVVITRCTNNYGPNQHPEKLIPRLILRALKGRTLPLYGDGRQERDWIHVRDHCRGVELVRKKGELGEIYHIGAEKPVANLEIAKRIAAALQQPLFHIQHVRDRPGHDRRYSLDTSKIRRELGWEPVIPLDEGLTDTIRWYQQQTDWYDGFMTDELKERTET</sequence>
<dbReference type="Pfam" id="PF16363">
    <property type="entry name" value="GDP_Man_Dehyd"/>
    <property type="match status" value="1"/>
</dbReference>
<evidence type="ECO:0000259" key="9">
    <source>
        <dbReference type="Pfam" id="PF16363"/>
    </source>
</evidence>
<proteinExistence type="inferred from homology"/>
<evidence type="ECO:0000313" key="11">
    <source>
        <dbReference type="Proteomes" id="UP001185012"/>
    </source>
</evidence>
<dbReference type="SUPFAM" id="SSF51735">
    <property type="entry name" value="NAD(P)-binding Rossmann-fold domains"/>
    <property type="match status" value="1"/>
</dbReference>
<evidence type="ECO:0000256" key="1">
    <source>
        <dbReference type="ARBA" id="ARBA00001539"/>
    </source>
</evidence>
<evidence type="ECO:0000313" key="10">
    <source>
        <dbReference type="EMBL" id="MDR6224300.1"/>
    </source>
</evidence>
<dbReference type="RefSeq" id="WP_309861445.1">
    <property type="nucleotide sequence ID" value="NZ_JAVDQG010000001.1"/>
</dbReference>
<dbReference type="EC" id="4.2.1.46" evidence="4 8"/>
<comment type="similarity">
    <text evidence="3 8">Belongs to the NAD(P)-dependent epimerase/dehydratase family. dTDP-glucose dehydratase subfamily.</text>
</comment>
<evidence type="ECO:0000256" key="2">
    <source>
        <dbReference type="ARBA" id="ARBA00001911"/>
    </source>
</evidence>
<keyword evidence="7 8" id="KW-0456">Lyase</keyword>
<dbReference type="PANTHER" id="PTHR43000">
    <property type="entry name" value="DTDP-D-GLUCOSE 4,6-DEHYDRATASE-RELATED"/>
    <property type="match status" value="1"/>
</dbReference>
<comment type="catalytic activity">
    <reaction evidence="1 8">
        <text>dTDP-alpha-D-glucose = dTDP-4-dehydro-6-deoxy-alpha-D-glucose + H2O</text>
        <dbReference type="Rhea" id="RHEA:17221"/>
        <dbReference type="ChEBI" id="CHEBI:15377"/>
        <dbReference type="ChEBI" id="CHEBI:57477"/>
        <dbReference type="ChEBI" id="CHEBI:57649"/>
        <dbReference type="EC" id="4.2.1.46"/>
    </reaction>
</comment>
<evidence type="ECO:0000256" key="4">
    <source>
        <dbReference type="ARBA" id="ARBA00011990"/>
    </source>
</evidence>
<keyword evidence="6" id="KW-0520">NAD</keyword>
<comment type="cofactor">
    <cofactor evidence="2 8">
        <name>NAD(+)</name>
        <dbReference type="ChEBI" id="CHEBI:57540"/>
    </cofactor>
</comment>
<evidence type="ECO:0000256" key="8">
    <source>
        <dbReference type="RuleBase" id="RU004473"/>
    </source>
</evidence>
<dbReference type="NCBIfam" id="TIGR01181">
    <property type="entry name" value="dTDP_gluc_dehyt"/>
    <property type="match status" value="1"/>
</dbReference>
<dbReference type="CDD" id="cd05246">
    <property type="entry name" value="dTDP_GD_SDR_e"/>
    <property type="match status" value="1"/>
</dbReference>
<gene>
    <name evidence="10" type="ORF">JOE21_000288</name>
</gene>
<dbReference type="InterPro" id="IPR005888">
    <property type="entry name" value="dTDP_Gluc_deHydtase"/>
</dbReference>
<evidence type="ECO:0000256" key="5">
    <source>
        <dbReference type="ARBA" id="ARBA00016977"/>
    </source>
</evidence>
<accession>A0ABU1IHP5</accession>